<dbReference type="Proteomes" id="UP000041254">
    <property type="component" value="Unassembled WGS sequence"/>
</dbReference>
<feature type="transmembrane region" description="Helical" evidence="6">
    <location>
        <begin position="312"/>
        <end position="328"/>
    </location>
</feature>
<evidence type="ECO:0000256" key="2">
    <source>
        <dbReference type="ARBA" id="ARBA00022692"/>
    </source>
</evidence>
<evidence type="ECO:0008006" key="9">
    <source>
        <dbReference type="Google" id="ProtNLM"/>
    </source>
</evidence>
<proteinExistence type="predicted"/>
<dbReference type="InParanoid" id="A0A0G4ENY2"/>
<evidence type="ECO:0000256" key="6">
    <source>
        <dbReference type="SAM" id="Phobius"/>
    </source>
</evidence>
<feature type="transmembrane region" description="Helical" evidence="6">
    <location>
        <begin position="243"/>
        <end position="267"/>
    </location>
</feature>
<dbReference type="Pfam" id="PF02535">
    <property type="entry name" value="Zip"/>
    <property type="match status" value="1"/>
</dbReference>
<dbReference type="GO" id="GO:0016020">
    <property type="term" value="C:membrane"/>
    <property type="evidence" value="ECO:0007669"/>
    <property type="project" value="UniProtKB-SubCell"/>
</dbReference>
<dbReference type="VEuPathDB" id="CryptoDB:Vbra_20650"/>
<sequence>MVLTEAGTPALVALAVCSFIVTWAVSFASCTVLSRTPELLKERLKGVLCFGVAAMLSDVFLHIIPHVYGDMAKLDSASVEESMVTNGVGFLLGIAVAHGLDILLQAYHVEPSSPHGEEQQHGADTSDAQHDSVGEKVSLRLRATAKGEAEEGEDRELVSREGGGGARRAALPLWRVLKPVAALNLMSDLLHNGLDGMSIAVSFQTNRRIGLSTSLAILAHEVAQEFADFAILVHSGLSPYQALVLNVAVSFSAIVGGALTLLLGAGLSELWKDFLLCFAGGNFLYISLFEILPETVTATTAGGGDQRGGQRVAGFLLGFLCLYGVRWMEQ</sequence>
<evidence type="ECO:0000256" key="5">
    <source>
        <dbReference type="SAM" id="MobiDB-lite"/>
    </source>
</evidence>
<dbReference type="AlphaFoldDB" id="A0A0G4ENY2"/>
<feature type="region of interest" description="Disordered" evidence="5">
    <location>
        <begin position="112"/>
        <end position="133"/>
    </location>
</feature>
<feature type="transmembrane region" description="Helical" evidence="6">
    <location>
        <begin position="46"/>
        <end position="64"/>
    </location>
</feature>
<reference evidence="7 8" key="1">
    <citation type="submission" date="2014-11" db="EMBL/GenBank/DDBJ databases">
        <authorList>
            <person name="Zhu J."/>
            <person name="Qi W."/>
            <person name="Song R."/>
        </authorList>
    </citation>
    <scope>NUCLEOTIDE SEQUENCE [LARGE SCALE GENOMIC DNA]</scope>
</reference>
<dbReference type="InterPro" id="IPR003689">
    <property type="entry name" value="ZIP"/>
</dbReference>
<dbReference type="GO" id="GO:0005385">
    <property type="term" value="F:zinc ion transmembrane transporter activity"/>
    <property type="evidence" value="ECO:0007669"/>
    <property type="project" value="TreeGrafter"/>
</dbReference>
<feature type="transmembrane region" description="Helical" evidence="6">
    <location>
        <begin position="12"/>
        <end position="34"/>
    </location>
</feature>
<comment type="subcellular location">
    <subcellularLocation>
        <location evidence="1">Membrane</location>
        <topology evidence="1">Multi-pass membrane protein</topology>
    </subcellularLocation>
</comment>
<keyword evidence="4 6" id="KW-0472">Membrane</keyword>
<keyword evidence="3 6" id="KW-1133">Transmembrane helix</keyword>
<evidence type="ECO:0000256" key="4">
    <source>
        <dbReference type="ARBA" id="ARBA00023136"/>
    </source>
</evidence>
<keyword evidence="2 6" id="KW-0812">Transmembrane</keyword>
<organism evidence="7 8">
    <name type="scientific">Vitrella brassicaformis (strain CCMP3155)</name>
    <dbReference type="NCBI Taxonomy" id="1169540"/>
    <lineage>
        <taxon>Eukaryota</taxon>
        <taxon>Sar</taxon>
        <taxon>Alveolata</taxon>
        <taxon>Colpodellida</taxon>
        <taxon>Vitrellaceae</taxon>
        <taxon>Vitrella</taxon>
    </lineage>
</organism>
<evidence type="ECO:0000313" key="8">
    <source>
        <dbReference type="Proteomes" id="UP000041254"/>
    </source>
</evidence>
<dbReference type="PANTHER" id="PTHR16950:SF16">
    <property type="entry name" value="ZINC TRANSPORTER ZIP13"/>
    <property type="match status" value="1"/>
</dbReference>
<dbReference type="PhylomeDB" id="A0A0G4ENY2"/>
<dbReference type="OrthoDB" id="6096490at2759"/>
<keyword evidence="8" id="KW-1185">Reference proteome</keyword>
<dbReference type="PANTHER" id="PTHR16950">
    <property type="entry name" value="ZINC TRANSPORTER SLC39A7 HISTIDINE-RICH MEMBRANE PROTEIN KE4"/>
    <property type="match status" value="1"/>
</dbReference>
<evidence type="ECO:0000256" key="3">
    <source>
        <dbReference type="ARBA" id="ARBA00022989"/>
    </source>
</evidence>
<dbReference type="EMBL" id="CDMY01000282">
    <property type="protein sequence ID" value="CEL99510.1"/>
    <property type="molecule type" value="Genomic_DNA"/>
</dbReference>
<evidence type="ECO:0000313" key="7">
    <source>
        <dbReference type="EMBL" id="CEL99510.1"/>
    </source>
</evidence>
<gene>
    <name evidence="7" type="ORF">Vbra_20650</name>
</gene>
<dbReference type="GO" id="GO:0006882">
    <property type="term" value="P:intracellular zinc ion homeostasis"/>
    <property type="evidence" value="ECO:0007669"/>
    <property type="project" value="TreeGrafter"/>
</dbReference>
<protein>
    <recommendedName>
        <fullName evidence="9">Zinc/iron permease</fullName>
    </recommendedName>
</protein>
<name>A0A0G4ENY2_VITBC</name>
<feature type="transmembrane region" description="Helical" evidence="6">
    <location>
        <begin position="273"/>
        <end position="292"/>
    </location>
</feature>
<evidence type="ECO:0000256" key="1">
    <source>
        <dbReference type="ARBA" id="ARBA00004141"/>
    </source>
</evidence>
<accession>A0A0G4ENY2</accession>